<proteinExistence type="predicted"/>
<dbReference type="InterPro" id="IPR041675">
    <property type="entry name" value="PH_5"/>
</dbReference>
<dbReference type="Gene3D" id="2.30.29.30">
    <property type="entry name" value="Pleckstrin-homology domain (PH domain)/Phosphotyrosine-binding domain (PTB)"/>
    <property type="match status" value="1"/>
</dbReference>
<evidence type="ECO:0000313" key="8">
    <source>
        <dbReference type="Proteomes" id="UP001479436"/>
    </source>
</evidence>
<gene>
    <name evidence="7" type="primary">ROM2_2</name>
    <name evidence="7" type="ORF">K7432_000790</name>
</gene>
<dbReference type="SUPFAM" id="SSF48065">
    <property type="entry name" value="DBL homology domain (DH-domain)"/>
    <property type="match status" value="1"/>
</dbReference>
<keyword evidence="2" id="KW-0344">Guanine-nucleotide releasing factor</keyword>
<dbReference type="PANTHER" id="PTHR46572">
    <property type="entry name" value="RHO1 GDP-GTP EXCHANGE PROTEIN 1-RELATED"/>
    <property type="match status" value="1"/>
</dbReference>
<keyword evidence="8" id="KW-1185">Reference proteome</keyword>
<protein>
    <submittedName>
        <fullName evidence="7">RHO1 GDP-GTP exchange protein 2</fullName>
    </submittedName>
</protein>
<dbReference type="SMART" id="SM00233">
    <property type="entry name" value="PH"/>
    <property type="match status" value="1"/>
</dbReference>
<evidence type="ECO:0000313" key="7">
    <source>
        <dbReference type="EMBL" id="KAK9768512.1"/>
    </source>
</evidence>
<dbReference type="PROSITE" id="PS50010">
    <property type="entry name" value="DH_2"/>
    <property type="match status" value="1"/>
</dbReference>
<dbReference type="Pfam" id="PF00780">
    <property type="entry name" value="CNH"/>
    <property type="match status" value="1"/>
</dbReference>
<dbReference type="Proteomes" id="UP001479436">
    <property type="component" value="Unassembled WGS sequence"/>
</dbReference>
<feature type="region of interest" description="Disordered" evidence="3">
    <location>
        <begin position="1147"/>
        <end position="1171"/>
    </location>
</feature>
<dbReference type="InterPro" id="IPR000219">
    <property type="entry name" value="DH_dom"/>
</dbReference>
<dbReference type="Gene3D" id="1.20.900.10">
    <property type="entry name" value="Dbl homology (DH) domain"/>
    <property type="match status" value="1"/>
</dbReference>
<dbReference type="Gene3D" id="1.10.10.10">
    <property type="entry name" value="Winged helix-like DNA-binding domain superfamily/Winged helix DNA-binding domain"/>
    <property type="match status" value="1"/>
</dbReference>
<dbReference type="Pfam" id="PF00621">
    <property type="entry name" value="RhoGEF"/>
    <property type="match status" value="1"/>
</dbReference>
<dbReference type="InterPro" id="IPR035899">
    <property type="entry name" value="DBL_dom_sf"/>
</dbReference>
<dbReference type="SMART" id="SM00036">
    <property type="entry name" value="CNH"/>
    <property type="match status" value="1"/>
</dbReference>
<dbReference type="PROSITE" id="PS50219">
    <property type="entry name" value="CNH"/>
    <property type="match status" value="1"/>
</dbReference>
<accession>A0ABR2X407</accession>
<dbReference type="SUPFAM" id="SSF46785">
    <property type="entry name" value="Winged helix' DNA-binding domain"/>
    <property type="match status" value="1"/>
</dbReference>
<dbReference type="PROSITE" id="PS50003">
    <property type="entry name" value="PH_DOMAIN"/>
    <property type="match status" value="1"/>
</dbReference>
<name>A0ABR2X407_9FUNG</name>
<feature type="domain" description="DH" evidence="5">
    <location>
        <begin position="451"/>
        <end position="638"/>
    </location>
</feature>
<dbReference type="Pfam" id="PF00610">
    <property type="entry name" value="DEP"/>
    <property type="match status" value="1"/>
</dbReference>
<feature type="region of interest" description="Disordered" evidence="3">
    <location>
        <begin position="1"/>
        <end position="22"/>
    </location>
</feature>
<dbReference type="InterPro" id="IPR011993">
    <property type="entry name" value="PH-like_dom_sf"/>
</dbReference>
<dbReference type="InterPro" id="IPR036388">
    <property type="entry name" value="WH-like_DNA-bd_sf"/>
</dbReference>
<dbReference type="InterPro" id="IPR036390">
    <property type="entry name" value="WH_DNA-bd_sf"/>
</dbReference>
<evidence type="ECO:0000259" key="6">
    <source>
        <dbReference type="PROSITE" id="PS50219"/>
    </source>
</evidence>
<dbReference type="EMBL" id="JASJQH010000015">
    <property type="protein sequence ID" value="KAK9768512.1"/>
    <property type="molecule type" value="Genomic_DNA"/>
</dbReference>
<comment type="caution">
    <text evidence="7">The sequence shown here is derived from an EMBL/GenBank/DDBJ whole genome shotgun (WGS) entry which is preliminary data.</text>
</comment>
<evidence type="ECO:0000256" key="3">
    <source>
        <dbReference type="SAM" id="MobiDB-lite"/>
    </source>
</evidence>
<dbReference type="InterPro" id="IPR000591">
    <property type="entry name" value="DEP_dom"/>
</dbReference>
<dbReference type="InterPro" id="IPR001180">
    <property type="entry name" value="CNH_dom"/>
</dbReference>
<dbReference type="CDD" id="cd04435">
    <property type="entry name" value="DEP_fRom2"/>
    <property type="match status" value="1"/>
</dbReference>
<dbReference type="InterPro" id="IPR052233">
    <property type="entry name" value="Rho-type_GEFs"/>
</dbReference>
<dbReference type="CDD" id="cd00160">
    <property type="entry name" value="RhoGEF"/>
    <property type="match status" value="1"/>
</dbReference>
<evidence type="ECO:0000256" key="1">
    <source>
        <dbReference type="ARBA" id="ARBA00022553"/>
    </source>
</evidence>
<feature type="domain" description="CNH" evidence="6">
    <location>
        <begin position="828"/>
        <end position="1122"/>
    </location>
</feature>
<dbReference type="SMART" id="SM00049">
    <property type="entry name" value="DEP"/>
    <property type="match status" value="1"/>
</dbReference>
<reference evidence="7 8" key="1">
    <citation type="submission" date="2023-04" db="EMBL/GenBank/DDBJ databases">
        <title>Genome of Basidiobolus ranarum AG-B5.</title>
        <authorList>
            <person name="Stajich J.E."/>
            <person name="Carter-House D."/>
            <person name="Gryganskyi A."/>
        </authorList>
    </citation>
    <scope>NUCLEOTIDE SEQUENCE [LARGE SCALE GENOMIC DNA]</scope>
    <source>
        <strain evidence="7 8">AG-B5</strain>
    </source>
</reference>
<dbReference type="Pfam" id="PF15405">
    <property type="entry name" value="PH_5"/>
    <property type="match status" value="1"/>
</dbReference>
<dbReference type="InterPro" id="IPR001849">
    <property type="entry name" value="PH_domain"/>
</dbReference>
<evidence type="ECO:0000256" key="2">
    <source>
        <dbReference type="ARBA" id="ARBA00022658"/>
    </source>
</evidence>
<feature type="compositionally biased region" description="Low complexity" evidence="3">
    <location>
        <begin position="117"/>
        <end position="127"/>
    </location>
</feature>
<keyword evidence="1" id="KW-0597">Phosphoprotein</keyword>
<evidence type="ECO:0000259" key="4">
    <source>
        <dbReference type="PROSITE" id="PS50003"/>
    </source>
</evidence>
<sequence>MLNESQRPFSQRMNGGSFETNARNSYMSRQNVYLNHRGHRSTASSVSFTSISDTSSSRYNVFNRQSRVSVYSSKNYPMHLPSPQEEAPQIQAVVKPTARAEDTSSIHSGRQGHSRSRSNSISRETSSYGAYRVSGSQYDVSRVLDSPIDEEFSAQVADSPNSILQGDYFVRKSAFILSPPVSSSSSLDQSMPETALNLPADVLTSSGIIRRRTLREKRVTSSSPVDSQFHLRSNSDVGLSRVPSLSSSVRSIRSNSSINSPELLSAVAEAFKEKILLTNHVKDSLEYKDSFTGQEAVDLLCKIIHTKDRALALNVGRALDSQKFFHDVTYEHRLRDSADEFYEFRELPSAFNDSSSVRTDSSTIHESQEVSGVLTQLTGCYSPTCSPNRLCYCSSCPQRMEQQARINILNNSLLERSDSRTSTQEKQKRIDLWIESVPKEISDSLSKSERKRQEIIFELIYTENDFVRDLELLKELYVTPLRFGPYIEAFAKEPFVRDVFYNINEIYNVSAKLARALTDRQDEQPVIDQIGDIFVTHVESLKPFIIYGGHQVYSKHRLEVEVKRNPKLARFLEERERLPELRKLPIHSFLARPTTRLGRYPLLLEGVIKSSPEGHPDRENLPAAIDVIKQCLSQINTESGKADNRLRLTKLNDTLVCKDGESKDLRLLDESRKLIRDGVIKKKSGVEQVELTMFLFDHMLLLTKKKKTRDGDEYRVHKKPIPLELLSLSSSDESIQKSATRRSSSSFLGKNTSGIVTPKYIPDLNKGGYPLVITHLGRNGMSLTLYAANQADRREWEEKIEQQRDLITRETNIFEIEQLSDSSTFGITFKITCSTTYSGGQRVVIGAEDGIYIGTDGTKKSFRKVIDIEKVSQISVLENFNMLLILSDKVLFSYPLETLDSSEIVGAKRARKITSHVSFFEVGVCVGRTLVCVVKSTAFSSTVKTYEPIPTSVKPKKNSFGRLLIRNGIDGMKIYKEFYIPTESSSVHFLKSKLCVGCTKGFEVVDLATLSTQCLLDPFDENLHFVTKKETARPIDIFRLKDGDFLLCYDEFAFYVNKNGRRARPSWLINWEGSPASFALQYPYVLAFDPTFIEIRHVETGNLEQVIPCRNLRTLNANSNSIHCVANTFMDYQYVFKLNFTKEAAPLPTPPDSNHSQLERKASNPARYCYT</sequence>
<dbReference type="SUPFAM" id="SSF50729">
    <property type="entry name" value="PH domain-like"/>
    <property type="match status" value="1"/>
</dbReference>
<feature type="region of interest" description="Disordered" evidence="3">
    <location>
        <begin position="92"/>
        <end position="128"/>
    </location>
</feature>
<dbReference type="PANTHER" id="PTHR46572:SF2">
    <property type="entry name" value="RHO1 GDP-GTP EXCHANGE PROTEIN 1-RELATED"/>
    <property type="match status" value="1"/>
</dbReference>
<feature type="domain" description="PH" evidence="4">
    <location>
        <begin position="673"/>
        <end position="805"/>
    </location>
</feature>
<evidence type="ECO:0000259" key="5">
    <source>
        <dbReference type="PROSITE" id="PS50010"/>
    </source>
</evidence>
<organism evidence="7 8">
    <name type="scientific">Basidiobolus ranarum</name>
    <dbReference type="NCBI Taxonomy" id="34480"/>
    <lineage>
        <taxon>Eukaryota</taxon>
        <taxon>Fungi</taxon>
        <taxon>Fungi incertae sedis</taxon>
        <taxon>Zoopagomycota</taxon>
        <taxon>Entomophthoromycotina</taxon>
        <taxon>Basidiobolomycetes</taxon>
        <taxon>Basidiobolales</taxon>
        <taxon>Basidiobolaceae</taxon>
        <taxon>Basidiobolus</taxon>
    </lineage>
</organism>
<dbReference type="SMART" id="SM00325">
    <property type="entry name" value="RhoGEF"/>
    <property type="match status" value="1"/>
</dbReference>